<proteinExistence type="predicted"/>
<name>A0A1I1M8T3_9FLAO</name>
<sequence length="124" mass="14466">MKLTLNQRISLISLAGMLVAGFVASQIYMNKKSREEIKDIAEELALLWKDRLFLDEKQTSKMEDLIIEYTIKKNEIINSSMNPIAQVRKLKGIQKAEHRNLGKLLSKEQFEKYLNINKEIRKKS</sequence>
<organism evidence="1 2">
    <name type="scientific">Zunongwangia mangrovi</name>
    <dbReference type="NCBI Taxonomy" id="1334022"/>
    <lineage>
        <taxon>Bacteria</taxon>
        <taxon>Pseudomonadati</taxon>
        <taxon>Bacteroidota</taxon>
        <taxon>Flavobacteriia</taxon>
        <taxon>Flavobacteriales</taxon>
        <taxon>Flavobacteriaceae</taxon>
        <taxon>Zunongwangia</taxon>
    </lineage>
</organism>
<gene>
    <name evidence="1" type="ORF">SAMN04487907_109102</name>
</gene>
<dbReference type="EMBL" id="FOKV01000009">
    <property type="protein sequence ID" value="SFC81947.1"/>
    <property type="molecule type" value="Genomic_DNA"/>
</dbReference>
<accession>A0A1I1M8T3</accession>
<keyword evidence="2" id="KW-1185">Reference proteome</keyword>
<dbReference type="Proteomes" id="UP000199438">
    <property type="component" value="Unassembled WGS sequence"/>
</dbReference>
<evidence type="ECO:0000313" key="2">
    <source>
        <dbReference type="Proteomes" id="UP000199438"/>
    </source>
</evidence>
<protein>
    <submittedName>
        <fullName evidence="1">Uncharacterized protein</fullName>
    </submittedName>
</protein>
<dbReference type="RefSeq" id="WP_092544454.1">
    <property type="nucleotide sequence ID" value="NZ_FOKV01000009.1"/>
</dbReference>
<dbReference type="STRING" id="1334022.SAMN04487907_109102"/>
<evidence type="ECO:0000313" key="1">
    <source>
        <dbReference type="EMBL" id="SFC81947.1"/>
    </source>
</evidence>
<dbReference type="AlphaFoldDB" id="A0A1I1M8T3"/>
<dbReference type="OrthoDB" id="1441751at2"/>
<reference evidence="2" key="1">
    <citation type="submission" date="2016-10" db="EMBL/GenBank/DDBJ databases">
        <authorList>
            <person name="Varghese N."/>
            <person name="Submissions S."/>
        </authorList>
    </citation>
    <scope>NUCLEOTIDE SEQUENCE [LARGE SCALE GENOMIC DNA]</scope>
    <source>
        <strain evidence="2">DSM 24499</strain>
    </source>
</reference>